<dbReference type="Proteomes" id="UP001185863">
    <property type="component" value="Unassembled WGS sequence"/>
</dbReference>
<sequence>MTGASRGMGSPVAELFAEHGASVALVGRNENDLTAVAERIEESGGSAHIVPADLTDPTAGASVVDSAASRLGGVDILVNNAGGAWPR</sequence>
<protein>
    <submittedName>
        <fullName evidence="3">SDR family NAD(P)-dependent oxidoreductase</fullName>
    </submittedName>
</protein>
<organism evidence="3 4">
    <name type="scientific">Rhodococcus oxybenzonivorans</name>
    <dbReference type="NCBI Taxonomy" id="1990687"/>
    <lineage>
        <taxon>Bacteria</taxon>
        <taxon>Bacillati</taxon>
        <taxon>Actinomycetota</taxon>
        <taxon>Actinomycetes</taxon>
        <taxon>Mycobacteriales</taxon>
        <taxon>Nocardiaceae</taxon>
        <taxon>Rhodococcus</taxon>
    </lineage>
</organism>
<dbReference type="GO" id="GO:0016020">
    <property type="term" value="C:membrane"/>
    <property type="evidence" value="ECO:0007669"/>
    <property type="project" value="TreeGrafter"/>
</dbReference>
<evidence type="ECO:0000256" key="2">
    <source>
        <dbReference type="ARBA" id="ARBA00023002"/>
    </source>
</evidence>
<evidence type="ECO:0000313" key="3">
    <source>
        <dbReference type="EMBL" id="MDV7265754.1"/>
    </source>
</evidence>
<proteinExistence type="inferred from homology"/>
<dbReference type="PANTHER" id="PTHR44196:SF1">
    <property type="entry name" value="DEHYDROGENASE_REDUCTASE SDR FAMILY MEMBER 7B"/>
    <property type="match status" value="1"/>
</dbReference>
<gene>
    <name evidence="3" type="ORF">R4315_14550</name>
</gene>
<dbReference type="Pfam" id="PF00106">
    <property type="entry name" value="adh_short"/>
    <property type="match status" value="1"/>
</dbReference>
<dbReference type="InterPro" id="IPR036291">
    <property type="entry name" value="NAD(P)-bd_dom_sf"/>
</dbReference>
<dbReference type="SUPFAM" id="SSF51735">
    <property type="entry name" value="NAD(P)-binding Rossmann-fold domains"/>
    <property type="match status" value="1"/>
</dbReference>
<comment type="similarity">
    <text evidence="1">Belongs to the short-chain dehydrogenases/reductases (SDR) family.</text>
</comment>
<dbReference type="GO" id="GO:0016491">
    <property type="term" value="F:oxidoreductase activity"/>
    <property type="evidence" value="ECO:0007669"/>
    <property type="project" value="UniProtKB-KW"/>
</dbReference>
<evidence type="ECO:0000313" key="4">
    <source>
        <dbReference type="Proteomes" id="UP001185863"/>
    </source>
</evidence>
<evidence type="ECO:0000256" key="1">
    <source>
        <dbReference type="ARBA" id="ARBA00006484"/>
    </source>
</evidence>
<keyword evidence="2" id="KW-0560">Oxidoreductase</keyword>
<dbReference type="RefSeq" id="WP_317743483.1">
    <property type="nucleotide sequence ID" value="NZ_JAWLUP010000031.1"/>
</dbReference>
<reference evidence="3" key="1">
    <citation type="submission" date="2023-10" db="EMBL/GenBank/DDBJ databases">
        <title>Development of a sustainable strategy for remediation of hydrocarbon-contaminated territories based on the waste exchange concept.</title>
        <authorList>
            <person name="Krivoruchko A."/>
        </authorList>
    </citation>
    <scope>NUCLEOTIDE SEQUENCE</scope>
    <source>
        <strain evidence="3">IEGM 68</strain>
    </source>
</reference>
<dbReference type="AlphaFoldDB" id="A0AAE4V0M3"/>
<dbReference type="Gene3D" id="3.40.50.720">
    <property type="entry name" value="NAD(P)-binding Rossmann-like Domain"/>
    <property type="match status" value="1"/>
</dbReference>
<name>A0AAE4V0M3_9NOCA</name>
<dbReference type="PANTHER" id="PTHR44196">
    <property type="entry name" value="DEHYDROGENASE/REDUCTASE SDR FAMILY MEMBER 7B"/>
    <property type="match status" value="1"/>
</dbReference>
<comment type="caution">
    <text evidence="3">The sequence shown here is derived from an EMBL/GenBank/DDBJ whole genome shotgun (WGS) entry which is preliminary data.</text>
</comment>
<dbReference type="EMBL" id="JAWLUP010000031">
    <property type="protein sequence ID" value="MDV7265754.1"/>
    <property type="molecule type" value="Genomic_DNA"/>
</dbReference>
<accession>A0AAE4V0M3</accession>
<dbReference type="InterPro" id="IPR002347">
    <property type="entry name" value="SDR_fam"/>
</dbReference>